<evidence type="ECO:0000256" key="4">
    <source>
        <dbReference type="PIRSR" id="PIRSR000806-1"/>
    </source>
</evidence>
<evidence type="ECO:0000256" key="1">
    <source>
        <dbReference type="ARBA" id="ARBA00010401"/>
    </source>
</evidence>
<dbReference type="FunFam" id="2.160.10.10:FF:000001">
    <property type="entry name" value="UTP--glucose-1-phosphate uridylyltransferase"/>
    <property type="match status" value="1"/>
</dbReference>
<keyword evidence="3 6" id="KW-0548">Nucleotidyltransferase</keyword>
<dbReference type="Gene3D" id="3.90.550.10">
    <property type="entry name" value="Spore Coat Polysaccharide Biosynthesis Protein SpsA, Chain A"/>
    <property type="match status" value="1"/>
</dbReference>
<dbReference type="GO" id="GO:0006011">
    <property type="term" value="P:UDP-alpha-D-glucose metabolic process"/>
    <property type="evidence" value="ECO:0007669"/>
    <property type="project" value="InterPro"/>
</dbReference>
<comment type="similarity">
    <text evidence="1">Belongs to the UDPGP type 1 family.</text>
</comment>
<feature type="binding site" evidence="5">
    <location>
        <position position="156"/>
    </location>
    <ligand>
        <name>UTP</name>
        <dbReference type="ChEBI" id="CHEBI:46398"/>
    </ligand>
</feature>
<dbReference type="SUPFAM" id="SSF53448">
    <property type="entry name" value="Nucleotide-diphospho-sugar transferases"/>
    <property type="match status" value="1"/>
</dbReference>
<feature type="binding site" evidence="5">
    <location>
        <position position="91"/>
    </location>
    <ligand>
        <name>UTP</name>
        <dbReference type="ChEBI" id="CHEBI:46398"/>
    </ligand>
</feature>
<evidence type="ECO:0000256" key="3">
    <source>
        <dbReference type="ARBA" id="ARBA00022695"/>
    </source>
</evidence>
<dbReference type="PANTHER" id="PTHR43511">
    <property type="match status" value="1"/>
</dbReference>
<dbReference type="Pfam" id="PF01704">
    <property type="entry name" value="UDPGP"/>
    <property type="match status" value="1"/>
</dbReference>
<reference evidence="6 7" key="1">
    <citation type="submission" date="2018-11" db="EMBL/GenBank/DDBJ databases">
        <title>Sequencing the genomes of 1000 actinobacteria strains.</title>
        <authorList>
            <person name="Klenk H.-P."/>
        </authorList>
    </citation>
    <scope>NUCLEOTIDE SEQUENCE [LARGE SCALE GENOMIC DNA]</scope>
    <source>
        <strain evidence="6 7">DSM 13521</strain>
    </source>
</reference>
<dbReference type="InterPro" id="IPR029044">
    <property type="entry name" value="Nucleotide-diphossugar_trans"/>
</dbReference>
<feature type="binding site" evidence="5">
    <location>
        <position position="215"/>
    </location>
    <ligand>
        <name>UTP</name>
        <dbReference type="ChEBI" id="CHEBI:46398"/>
    </ligand>
</feature>
<protein>
    <submittedName>
        <fullName evidence="6">UTP--glucose-1-phosphate uridylyltransferase</fullName>
    </submittedName>
</protein>
<evidence type="ECO:0000256" key="2">
    <source>
        <dbReference type="ARBA" id="ARBA00022679"/>
    </source>
</evidence>
<dbReference type="InterPro" id="IPR002618">
    <property type="entry name" value="UDPGP_fam"/>
</dbReference>
<evidence type="ECO:0000313" key="6">
    <source>
        <dbReference type="EMBL" id="ROR93526.1"/>
    </source>
</evidence>
<dbReference type="PIRSF" id="PIRSF000806">
    <property type="entry name" value="UDPGP"/>
    <property type="match status" value="1"/>
</dbReference>
<feature type="binding site" evidence="5">
    <location>
        <position position="184"/>
    </location>
    <ligand>
        <name>UTP</name>
        <dbReference type="ChEBI" id="CHEBI:46398"/>
    </ligand>
</feature>
<proteinExistence type="inferred from homology"/>
<dbReference type="AlphaFoldDB" id="A0A3N2D177"/>
<dbReference type="InterPro" id="IPR016267">
    <property type="entry name" value="UDPGP_trans"/>
</dbReference>
<accession>A0A3N2D177</accession>
<gene>
    <name evidence="6" type="ORF">EDD28_2942</name>
</gene>
<organism evidence="6 7">
    <name type="scientific">Salana multivorans</name>
    <dbReference type="NCBI Taxonomy" id="120377"/>
    <lineage>
        <taxon>Bacteria</taxon>
        <taxon>Bacillati</taxon>
        <taxon>Actinomycetota</taxon>
        <taxon>Actinomycetes</taxon>
        <taxon>Micrococcales</taxon>
        <taxon>Beutenbergiaceae</taxon>
        <taxon>Salana</taxon>
    </lineage>
</organism>
<dbReference type="RefSeq" id="WP_123740473.1">
    <property type="nucleotide sequence ID" value="NZ_RKHQ01000002.1"/>
</dbReference>
<keyword evidence="2 6" id="KW-0808">Transferase</keyword>
<dbReference type="GO" id="GO:0003983">
    <property type="term" value="F:UTP:glucose-1-phosphate uridylyltransferase activity"/>
    <property type="evidence" value="ECO:0007669"/>
    <property type="project" value="InterPro"/>
</dbReference>
<dbReference type="OrthoDB" id="9804758at2"/>
<evidence type="ECO:0000313" key="7">
    <source>
        <dbReference type="Proteomes" id="UP000275356"/>
    </source>
</evidence>
<dbReference type="Gene3D" id="2.160.10.10">
    <property type="entry name" value="Hexapeptide repeat proteins"/>
    <property type="match status" value="1"/>
</dbReference>
<feature type="binding site" evidence="4">
    <location>
        <position position="185"/>
    </location>
    <ligand>
        <name>substrate</name>
    </ligand>
</feature>
<sequence length="466" mass="50829">MSDRGLDLAVTKMRDAGIGDLAIATFTRLYRELESGATGLIREADVEPLRDIDRQADLDVSEADAREAIARTVVIKLNGGLGTSMGLEGPKSLLPVRDGLTFLDLIARQVLAVREQYGVDLPVVFMDSFRTQAETLATLEAYPDLGVDGLPLDFLQNREPKLDAETLEPVTWERNPDLEWCPPGHGDLYTALQTSGLLDRLLERGYRYVTVSNADNLGAVPDAGIAAWFAASGAPYAAELVAKSDADVKGGQLVVRRSDGQIIQRETAQTYPEELDVANDRHVHPFFHANNLWIDLAQLRDLLAANDGVMPLPLIRNLKTVDPGDKTSTKVVQLEIAMGAAVNVFPGARVIEVERARFLPVKTTNDLLLLRSDVYELTPQWHLVARRPAPLVSLGEKYKLIADFEARVEHVPSLVEADSLTVKGDWRFGDDVRVVGEGRLVAADDEPHIVPPGATVTVDGIAGAAR</sequence>
<feature type="binding site" evidence="5">
    <location>
        <position position="362"/>
    </location>
    <ligand>
        <name>UTP</name>
        <dbReference type="ChEBI" id="CHEBI:46398"/>
    </ligand>
</feature>
<comment type="caution">
    <text evidence="6">The sequence shown here is derived from an EMBL/GenBank/DDBJ whole genome shotgun (WGS) entry which is preliminary data.</text>
</comment>
<keyword evidence="7" id="KW-1185">Reference proteome</keyword>
<dbReference type="Proteomes" id="UP000275356">
    <property type="component" value="Unassembled WGS sequence"/>
</dbReference>
<evidence type="ECO:0000256" key="5">
    <source>
        <dbReference type="PIRSR" id="PIRSR000806-2"/>
    </source>
</evidence>
<name>A0A3N2D177_9MICO</name>
<dbReference type="EMBL" id="RKHQ01000002">
    <property type="protein sequence ID" value="ROR93526.1"/>
    <property type="molecule type" value="Genomic_DNA"/>
</dbReference>